<dbReference type="AlphaFoldDB" id="A0A2A4K7I7"/>
<proteinExistence type="predicted"/>
<protein>
    <submittedName>
        <fullName evidence="1">Uncharacterized protein</fullName>
    </submittedName>
</protein>
<evidence type="ECO:0000313" key="1">
    <source>
        <dbReference type="EMBL" id="PCG79733.1"/>
    </source>
</evidence>
<accession>A0A2A4K7I7</accession>
<dbReference type="EMBL" id="NWSH01000087">
    <property type="protein sequence ID" value="PCG79733.1"/>
    <property type="molecule type" value="Genomic_DNA"/>
</dbReference>
<sequence>MRVCRMWDKNIGVRAKKATARQGRARGSALGVSAGTGAAALHHSFPYHDPPMLFECNQTCGCNLLLPLPHADTRAADHYMFALDVKPDLLEVGTVNTQKSLNTYFQIFEQRSVSI</sequence>
<reference evidence="1" key="1">
    <citation type="submission" date="2017-09" db="EMBL/GenBank/DDBJ databases">
        <title>Contemporary evolution of a Lepidopteran species, Heliothis virescens, in response to modern agricultural practices.</title>
        <authorList>
            <person name="Fritz M.L."/>
            <person name="Deyonke A.M."/>
            <person name="Papanicolaou A."/>
            <person name="Micinski S."/>
            <person name="Westbrook J."/>
            <person name="Gould F."/>
        </authorList>
    </citation>
    <scope>NUCLEOTIDE SEQUENCE [LARGE SCALE GENOMIC DNA]</scope>
    <source>
        <strain evidence="1">HvINT-</strain>
        <tissue evidence="1">Whole body</tissue>
    </source>
</reference>
<name>A0A2A4K7I7_HELVI</name>
<gene>
    <name evidence="1" type="ORF">B5V51_14337</name>
</gene>
<organism evidence="1">
    <name type="scientific">Heliothis virescens</name>
    <name type="common">Tobacco budworm moth</name>
    <dbReference type="NCBI Taxonomy" id="7102"/>
    <lineage>
        <taxon>Eukaryota</taxon>
        <taxon>Metazoa</taxon>
        <taxon>Ecdysozoa</taxon>
        <taxon>Arthropoda</taxon>
        <taxon>Hexapoda</taxon>
        <taxon>Insecta</taxon>
        <taxon>Pterygota</taxon>
        <taxon>Neoptera</taxon>
        <taxon>Endopterygota</taxon>
        <taxon>Lepidoptera</taxon>
        <taxon>Glossata</taxon>
        <taxon>Ditrysia</taxon>
        <taxon>Noctuoidea</taxon>
        <taxon>Noctuidae</taxon>
        <taxon>Heliothinae</taxon>
        <taxon>Heliothis</taxon>
    </lineage>
</organism>
<comment type="caution">
    <text evidence="1">The sequence shown here is derived from an EMBL/GenBank/DDBJ whole genome shotgun (WGS) entry which is preliminary data.</text>
</comment>